<gene>
    <name evidence="1" type="ORF">ACFO4N_14660</name>
</gene>
<name>A0ABV9GPM5_9BACL</name>
<keyword evidence="2" id="KW-1185">Reference proteome</keyword>
<organism evidence="1 2">
    <name type="scientific">Camelliibacillus cellulosilyticus</name>
    <dbReference type="NCBI Taxonomy" id="2174486"/>
    <lineage>
        <taxon>Bacteria</taxon>
        <taxon>Bacillati</taxon>
        <taxon>Bacillota</taxon>
        <taxon>Bacilli</taxon>
        <taxon>Bacillales</taxon>
        <taxon>Sporolactobacillaceae</taxon>
        <taxon>Camelliibacillus</taxon>
    </lineage>
</organism>
<evidence type="ECO:0000313" key="2">
    <source>
        <dbReference type="Proteomes" id="UP001596022"/>
    </source>
</evidence>
<evidence type="ECO:0000313" key="1">
    <source>
        <dbReference type="EMBL" id="MFC4619952.1"/>
    </source>
</evidence>
<sequence>MLTEKGPYLVSTTNANGDAFLVELEKRAIPYMVVAIHDAQYQTFPVKDAQNIVSLNDVGQLAANAFTKIFIFEENIRDFLTIVPIIRSQFRAPIFLVTRHLGYSRSLYKKIGVKIVVYSQNDCLPLFIID</sequence>
<protein>
    <submittedName>
        <fullName evidence="1">Uncharacterized protein</fullName>
    </submittedName>
</protein>
<comment type="caution">
    <text evidence="1">The sequence shown here is derived from an EMBL/GenBank/DDBJ whole genome shotgun (WGS) entry which is preliminary data.</text>
</comment>
<accession>A0ABV9GPM5</accession>
<reference evidence="2" key="1">
    <citation type="journal article" date="2019" name="Int. J. Syst. Evol. Microbiol.">
        <title>The Global Catalogue of Microorganisms (GCM) 10K type strain sequencing project: providing services to taxonomists for standard genome sequencing and annotation.</title>
        <authorList>
            <consortium name="The Broad Institute Genomics Platform"/>
            <consortium name="The Broad Institute Genome Sequencing Center for Infectious Disease"/>
            <person name="Wu L."/>
            <person name="Ma J."/>
        </authorList>
    </citation>
    <scope>NUCLEOTIDE SEQUENCE [LARGE SCALE GENOMIC DNA]</scope>
    <source>
        <strain evidence="2">CGMCC 1.16306</strain>
    </source>
</reference>
<proteinExistence type="predicted"/>
<dbReference type="EMBL" id="JBHSFW010000014">
    <property type="protein sequence ID" value="MFC4619952.1"/>
    <property type="molecule type" value="Genomic_DNA"/>
</dbReference>
<dbReference type="Proteomes" id="UP001596022">
    <property type="component" value="Unassembled WGS sequence"/>
</dbReference>